<proteinExistence type="predicted"/>
<evidence type="ECO:0000313" key="2">
    <source>
        <dbReference type="Proteomes" id="UP000221504"/>
    </source>
</evidence>
<dbReference type="RefSeq" id="WP_099011842.1">
    <property type="nucleotide sequence ID" value="NZ_CP077154.1"/>
</dbReference>
<accession>A0A2C6BFG0</accession>
<gene>
    <name evidence="1" type="ORF">CBG52_11405</name>
</gene>
<organism evidence="1 2">
    <name type="scientific">Fusobacterium nucleatum subsp. polymorphum</name>
    <name type="common">Fusobacterium polymorphum</name>
    <dbReference type="NCBI Taxonomy" id="76857"/>
    <lineage>
        <taxon>Bacteria</taxon>
        <taxon>Fusobacteriati</taxon>
        <taxon>Fusobacteriota</taxon>
        <taxon>Fusobacteriia</taxon>
        <taxon>Fusobacteriales</taxon>
        <taxon>Fusobacteriaceae</taxon>
        <taxon>Fusobacterium</taxon>
    </lineage>
</organism>
<protein>
    <submittedName>
        <fullName evidence="1">Uncharacterized protein</fullName>
    </submittedName>
</protein>
<reference evidence="1 2" key="1">
    <citation type="submission" date="2017-06" db="EMBL/GenBank/DDBJ databases">
        <title>Draft genome sequence of Fusobacterium nucleatum subsp. polymorphum KCOM 1267 (=ChDC F290).</title>
        <authorList>
            <person name="Kook J.-K."/>
            <person name="Park S.-N."/>
            <person name="Lim Y.K."/>
            <person name="Roh H."/>
        </authorList>
    </citation>
    <scope>NUCLEOTIDE SEQUENCE [LARGE SCALE GENOMIC DNA]</scope>
    <source>
        <strain evidence="2">KCOM 1267(ChDC F290)</strain>
    </source>
</reference>
<dbReference type="Proteomes" id="UP000221504">
    <property type="component" value="Unassembled WGS sequence"/>
</dbReference>
<comment type="caution">
    <text evidence="1">The sequence shown here is derived from an EMBL/GenBank/DDBJ whole genome shotgun (WGS) entry which is preliminary data.</text>
</comment>
<dbReference type="AlphaFoldDB" id="A0A2C6BFG0"/>
<name>A0A2C6BFG0_FUSNP</name>
<dbReference type="EMBL" id="NIRM01000004">
    <property type="protein sequence ID" value="PHI04358.1"/>
    <property type="molecule type" value="Genomic_DNA"/>
</dbReference>
<sequence>MWVCKKCGGTEFYERVTGGYEEYSGYDKQGNPLELEESNYETEVECKKCGNYANHVSQIADWEEE</sequence>
<evidence type="ECO:0000313" key="1">
    <source>
        <dbReference type="EMBL" id="PHI04358.1"/>
    </source>
</evidence>